<evidence type="ECO:0000313" key="3">
    <source>
        <dbReference type="Proteomes" id="UP000248925"/>
    </source>
</evidence>
<feature type="transmembrane region" description="Helical" evidence="1">
    <location>
        <begin position="20"/>
        <end position="40"/>
    </location>
</feature>
<keyword evidence="1" id="KW-0812">Transmembrane</keyword>
<keyword evidence="3" id="KW-1185">Reference proteome</keyword>
<dbReference type="EMBL" id="PCDP01000068">
    <property type="protein sequence ID" value="PZM08606.1"/>
    <property type="molecule type" value="Genomic_DNA"/>
</dbReference>
<reference evidence="2 3" key="1">
    <citation type="journal article" date="2018" name="Sci. Rep.">
        <title>Rhizobium tumorigenes sp. nov., a novel plant tumorigenic bacterium isolated from cane gall tumors on thornless blackberry.</title>
        <authorList>
            <person name="Kuzmanovi N."/>
            <person name="Smalla K."/>
            <person name="Gronow S."/>
            <person name="PuBawska J."/>
        </authorList>
    </citation>
    <scope>NUCLEOTIDE SEQUENCE [LARGE SCALE GENOMIC DNA]</scope>
    <source>
        <strain evidence="2 3">CCBAU 85046</strain>
    </source>
</reference>
<proteinExistence type="predicted"/>
<sequence length="63" mass="6877">MPNQDFRDVPEYRAATGFPIAVILLSIFGIFGHLVAGGVLTEKSHLQARVYVPLATATMPIKH</sequence>
<evidence type="ECO:0000313" key="2">
    <source>
        <dbReference type="EMBL" id="PZM08606.1"/>
    </source>
</evidence>
<dbReference type="Proteomes" id="UP000248925">
    <property type="component" value="Unassembled WGS sequence"/>
</dbReference>
<keyword evidence="1" id="KW-0472">Membrane</keyword>
<protein>
    <submittedName>
        <fullName evidence="2">Uncharacterized protein</fullName>
    </submittedName>
</protein>
<keyword evidence="1" id="KW-1133">Transmembrane helix</keyword>
<comment type="caution">
    <text evidence="2">The sequence shown here is derived from an EMBL/GenBank/DDBJ whole genome shotgun (WGS) entry which is preliminary data.</text>
</comment>
<accession>A0A2W4DXL0</accession>
<evidence type="ECO:0000256" key="1">
    <source>
        <dbReference type="SAM" id="Phobius"/>
    </source>
</evidence>
<dbReference type="AlphaFoldDB" id="A0A2W4DXL0"/>
<dbReference type="OrthoDB" id="8281094at2"/>
<organism evidence="2 3">
    <name type="scientific">Rhizobium tubonense</name>
    <dbReference type="NCBI Taxonomy" id="484088"/>
    <lineage>
        <taxon>Bacteria</taxon>
        <taxon>Pseudomonadati</taxon>
        <taxon>Pseudomonadota</taxon>
        <taxon>Alphaproteobacteria</taxon>
        <taxon>Hyphomicrobiales</taxon>
        <taxon>Rhizobiaceae</taxon>
        <taxon>Rhizobium/Agrobacterium group</taxon>
        <taxon>Rhizobium</taxon>
    </lineage>
</organism>
<dbReference type="RefSeq" id="WP_111163586.1">
    <property type="nucleotide sequence ID" value="NZ_PCDP01000068.1"/>
</dbReference>
<gene>
    <name evidence="2" type="ORF">CPY51_28410</name>
</gene>
<name>A0A2W4DXL0_9HYPH</name>